<evidence type="ECO:0000256" key="3">
    <source>
        <dbReference type="ARBA" id="ARBA00022475"/>
    </source>
</evidence>
<dbReference type="PROSITE" id="PS50928">
    <property type="entry name" value="ABC_TM1"/>
    <property type="match status" value="1"/>
</dbReference>
<evidence type="ECO:0000256" key="6">
    <source>
        <dbReference type="ARBA" id="ARBA00023016"/>
    </source>
</evidence>
<sequence>MEKMNPKKSKRKAKEATQGITFMLPTIIIMTVFTLIPIIYALFLSLNKVSLVGESSYQFVGLKNYTNAFQDERVWIALKNTVRYVIIVVPCQTILALLMASLLNSGIKFQNTFRTIFFLPTLTSSSALTMIFMFLFSLTGPINNVLVDFGLIAEPINFINETKFALGTIMVMNIWSTVPFFMTIYLAGLQDIPKTMYEAAQVDGANAWKRLTRITVPQIAPITNYVLLMGIIGCFQLFDQAYIISGGSGGPNNATLTLSLIIYQYAFKSFDTMGYASAIAILLTIIIFLVSMLARKLNKEDVNEEGGAAS</sequence>
<dbReference type="SUPFAM" id="SSF161098">
    <property type="entry name" value="MetI-like"/>
    <property type="match status" value="1"/>
</dbReference>
<gene>
    <name evidence="9" type="ORF">EP57_11030</name>
</gene>
<feature type="transmembrane region" description="Helical" evidence="8">
    <location>
        <begin position="273"/>
        <end position="294"/>
    </location>
</feature>
<dbReference type="InterPro" id="IPR051393">
    <property type="entry name" value="ABC_transporter_permease"/>
</dbReference>
<feature type="transmembrane region" description="Helical" evidence="8">
    <location>
        <begin position="164"/>
        <end position="187"/>
    </location>
</feature>
<keyword evidence="4 8" id="KW-0812">Transmembrane</keyword>
<keyword evidence="6" id="KW-0346">Stress response</keyword>
<dbReference type="EMBL" id="JNFA01000024">
    <property type="protein sequence ID" value="KGL40418.1"/>
    <property type="molecule type" value="Genomic_DNA"/>
</dbReference>
<organism evidence="9 10">
    <name type="scientific">Listeria booriae</name>
    <dbReference type="NCBI Taxonomy" id="1552123"/>
    <lineage>
        <taxon>Bacteria</taxon>
        <taxon>Bacillati</taxon>
        <taxon>Bacillota</taxon>
        <taxon>Bacilli</taxon>
        <taxon>Bacillales</taxon>
        <taxon>Listeriaceae</taxon>
        <taxon>Listeria</taxon>
    </lineage>
</organism>
<feature type="transmembrane region" description="Helical" evidence="8">
    <location>
        <begin position="219"/>
        <end position="238"/>
    </location>
</feature>
<keyword evidence="2 8" id="KW-0813">Transport</keyword>
<evidence type="ECO:0000256" key="1">
    <source>
        <dbReference type="ARBA" id="ARBA00004651"/>
    </source>
</evidence>
<evidence type="ECO:0000313" key="10">
    <source>
        <dbReference type="Proteomes" id="UP000029844"/>
    </source>
</evidence>
<dbReference type="PANTHER" id="PTHR30193:SF37">
    <property type="entry name" value="INNER MEMBRANE ABC TRANSPORTER PERMEASE PROTEIN YCJO"/>
    <property type="match status" value="1"/>
</dbReference>
<evidence type="ECO:0000256" key="7">
    <source>
        <dbReference type="ARBA" id="ARBA00023136"/>
    </source>
</evidence>
<comment type="subcellular location">
    <subcellularLocation>
        <location evidence="1 8">Cell membrane</location>
        <topology evidence="1 8">Multi-pass membrane protein</topology>
    </subcellularLocation>
</comment>
<protein>
    <submittedName>
        <fullName evidence="9">Sugar ABC transporter permease</fullName>
    </submittedName>
</protein>
<evidence type="ECO:0000256" key="5">
    <source>
        <dbReference type="ARBA" id="ARBA00022989"/>
    </source>
</evidence>
<keyword evidence="3" id="KW-1003">Cell membrane</keyword>
<proteinExistence type="inferred from homology"/>
<dbReference type="GO" id="GO:0055085">
    <property type="term" value="P:transmembrane transport"/>
    <property type="evidence" value="ECO:0007669"/>
    <property type="project" value="InterPro"/>
</dbReference>
<dbReference type="STRING" id="1552123.EP57_11030"/>
<dbReference type="PANTHER" id="PTHR30193">
    <property type="entry name" value="ABC TRANSPORTER PERMEASE PROTEIN"/>
    <property type="match status" value="1"/>
</dbReference>
<dbReference type="Proteomes" id="UP000029844">
    <property type="component" value="Unassembled WGS sequence"/>
</dbReference>
<accession>A0A099W7L6</accession>
<comment type="caution">
    <text evidence="9">The sequence shown here is derived from an EMBL/GenBank/DDBJ whole genome shotgun (WGS) entry which is preliminary data.</text>
</comment>
<dbReference type="CDD" id="cd06261">
    <property type="entry name" value="TM_PBP2"/>
    <property type="match status" value="1"/>
</dbReference>
<evidence type="ECO:0000256" key="2">
    <source>
        <dbReference type="ARBA" id="ARBA00022448"/>
    </source>
</evidence>
<feature type="transmembrane region" description="Helical" evidence="8">
    <location>
        <begin position="82"/>
        <end position="103"/>
    </location>
</feature>
<dbReference type="GO" id="GO:0005886">
    <property type="term" value="C:plasma membrane"/>
    <property type="evidence" value="ECO:0007669"/>
    <property type="project" value="UniProtKB-SubCell"/>
</dbReference>
<evidence type="ECO:0000256" key="8">
    <source>
        <dbReference type="RuleBase" id="RU363032"/>
    </source>
</evidence>
<feature type="transmembrane region" description="Helical" evidence="8">
    <location>
        <begin position="20"/>
        <end position="43"/>
    </location>
</feature>
<feature type="transmembrane region" description="Helical" evidence="8">
    <location>
        <begin position="115"/>
        <end position="136"/>
    </location>
</feature>
<dbReference type="eggNOG" id="COG1175">
    <property type="taxonomic scope" value="Bacteria"/>
</dbReference>
<keyword evidence="5 8" id="KW-1133">Transmembrane helix</keyword>
<comment type="similarity">
    <text evidence="8">Belongs to the binding-protein-dependent transport system permease family.</text>
</comment>
<name>A0A099W7L6_9LIST</name>
<reference evidence="9 10" key="1">
    <citation type="submission" date="2014-05" db="EMBL/GenBank/DDBJ databases">
        <title>Novel Listeriaceae from food processing environments.</title>
        <authorList>
            <person name="den Bakker H.C."/>
        </authorList>
    </citation>
    <scope>NUCLEOTIDE SEQUENCE [LARGE SCALE GENOMIC DNA]</scope>
    <source>
        <strain evidence="9 10">FSL A5-0281</strain>
    </source>
</reference>
<dbReference type="Gene3D" id="1.10.3720.10">
    <property type="entry name" value="MetI-like"/>
    <property type="match status" value="1"/>
</dbReference>
<dbReference type="InterPro" id="IPR000515">
    <property type="entry name" value="MetI-like"/>
</dbReference>
<dbReference type="InterPro" id="IPR035906">
    <property type="entry name" value="MetI-like_sf"/>
</dbReference>
<dbReference type="Pfam" id="PF00528">
    <property type="entry name" value="BPD_transp_1"/>
    <property type="match status" value="1"/>
</dbReference>
<dbReference type="AlphaFoldDB" id="A0A099W7L6"/>
<evidence type="ECO:0000313" key="9">
    <source>
        <dbReference type="EMBL" id="KGL40418.1"/>
    </source>
</evidence>
<keyword evidence="7 8" id="KW-0472">Membrane</keyword>
<keyword evidence="10" id="KW-1185">Reference proteome</keyword>
<evidence type="ECO:0000256" key="4">
    <source>
        <dbReference type="ARBA" id="ARBA00022692"/>
    </source>
</evidence>